<evidence type="ECO:0000256" key="1">
    <source>
        <dbReference type="ARBA" id="ARBA00006484"/>
    </source>
</evidence>
<name>A0ABV2D4L9_9SPHN</name>
<dbReference type="NCBIfam" id="NF009466">
    <property type="entry name" value="PRK12826.1-2"/>
    <property type="match status" value="1"/>
</dbReference>
<dbReference type="NCBIfam" id="NF005559">
    <property type="entry name" value="PRK07231.1"/>
    <property type="match status" value="1"/>
</dbReference>
<dbReference type="InterPro" id="IPR036291">
    <property type="entry name" value="NAD(P)-bd_dom_sf"/>
</dbReference>
<comment type="similarity">
    <text evidence="1 2">Belongs to the short-chain dehydrogenases/reductases (SDR) family.</text>
</comment>
<dbReference type="Pfam" id="PF00106">
    <property type="entry name" value="adh_short"/>
    <property type="match status" value="1"/>
</dbReference>
<evidence type="ECO:0000313" key="3">
    <source>
        <dbReference type="EMBL" id="MET1756824.1"/>
    </source>
</evidence>
<evidence type="ECO:0000313" key="4">
    <source>
        <dbReference type="Proteomes" id="UP001548713"/>
    </source>
</evidence>
<reference evidence="3 4" key="1">
    <citation type="submission" date="2024-07" db="EMBL/GenBank/DDBJ databases">
        <title>Novosphingobium kalidii RD2P27.</title>
        <authorList>
            <person name="Sun J.-Q."/>
        </authorList>
    </citation>
    <scope>NUCLEOTIDE SEQUENCE [LARGE SCALE GENOMIC DNA]</scope>
    <source>
        <strain evidence="3 4">RD2P27</strain>
    </source>
</reference>
<dbReference type="InterPro" id="IPR020904">
    <property type="entry name" value="Sc_DH/Rdtase_CS"/>
</dbReference>
<accession>A0ABV2D4L9</accession>
<dbReference type="Proteomes" id="UP001548713">
    <property type="component" value="Unassembled WGS sequence"/>
</dbReference>
<gene>
    <name evidence="3" type="ORF">ABVV53_15365</name>
</gene>
<dbReference type="PRINTS" id="PR00080">
    <property type="entry name" value="SDRFAMILY"/>
</dbReference>
<protein>
    <submittedName>
        <fullName evidence="3">SDR family NAD(P)-dependent oxidoreductase</fullName>
    </submittedName>
</protein>
<dbReference type="SUPFAM" id="SSF51735">
    <property type="entry name" value="NAD(P)-binding Rossmann-fold domains"/>
    <property type="match status" value="1"/>
</dbReference>
<evidence type="ECO:0000256" key="2">
    <source>
        <dbReference type="RuleBase" id="RU000363"/>
    </source>
</evidence>
<proteinExistence type="inferred from homology"/>
<comment type="caution">
    <text evidence="3">The sequence shown here is derived from an EMBL/GenBank/DDBJ whole genome shotgun (WGS) entry which is preliminary data.</text>
</comment>
<dbReference type="RefSeq" id="WP_353985319.1">
    <property type="nucleotide sequence ID" value="NZ_JBEWLY010000024.1"/>
</dbReference>
<dbReference type="PRINTS" id="PR00081">
    <property type="entry name" value="GDHRDH"/>
</dbReference>
<dbReference type="EMBL" id="JBEWLY010000024">
    <property type="protein sequence ID" value="MET1756824.1"/>
    <property type="molecule type" value="Genomic_DNA"/>
</dbReference>
<organism evidence="3 4">
    <name type="scientific">Novosphingobium kalidii</name>
    <dbReference type="NCBI Taxonomy" id="3230299"/>
    <lineage>
        <taxon>Bacteria</taxon>
        <taxon>Pseudomonadati</taxon>
        <taxon>Pseudomonadota</taxon>
        <taxon>Alphaproteobacteria</taxon>
        <taxon>Sphingomonadales</taxon>
        <taxon>Sphingomonadaceae</taxon>
        <taxon>Novosphingobium</taxon>
    </lineage>
</organism>
<dbReference type="CDD" id="cd05233">
    <property type="entry name" value="SDR_c"/>
    <property type="match status" value="1"/>
</dbReference>
<dbReference type="PANTHER" id="PTHR42879:SF2">
    <property type="entry name" value="3-OXOACYL-[ACYL-CARRIER-PROTEIN] REDUCTASE FABG"/>
    <property type="match status" value="1"/>
</dbReference>
<sequence length="252" mass="26126">MAEHAKRCAVVTGGGSGIGEGVSRRFARDGHKVAILDIDSDNAERVAAEIRSAGGVAQAYRADVSMRADMEAAIGAARAALGPVGILVNNAAIEAFTPFDEVDDAAWERIMAVNVRGPYLAVQTVLPDMQEAGWGRIVNIASLAAQIGAMNMSAYSTSKGGIVAFTRTLAVELGPKGITVNAIAPSFIDTPMARRAITGDDFTKQFEAILAGYPIARMGRPDEIAAACAYFAAEDAGYTTGQLLGVNGGAAF</sequence>
<dbReference type="Gene3D" id="3.40.50.720">
    <property type="entry name" value="NAD(P)-binding Rossmann-like Domain"/>
    <property type="match status" value="1"/>
</dbReference>
<keyword evidence="4" id="KW-1185">Reference proteome</keyword>
<dbReference type="PROSITE" id="PS00061">
    <property type="entry name" value="ADH_SHORT"/>
    <property type="match status" value="1"/>
</dbReference>
<dbReference type="InterPro" id="IPR002347">
    <property type="entry name" value="SDR_fam"/>
</dbReference>
<dbReference type="PANTHER" id="PTHR42879">
    <property type="entry name" value="3-OXOACYL-(ACYL-CARRIER-PROTEIN) REDUCTASE"/>
    <property type="match status" value="1"/>
</dbReference>
<dbReference type="InterPro" id="IPR050259">
    <property type="entry name" value="SDR"/>
</dbReference>